<feature type="compositionally biased region" description="Low complexity" evidence="1">
    <location>
        <begin position="438"/>
        <end position="448"/>
    </location>
</feature>
<feature type="domain" description="UBA" evidence="2">
    <location>
        <begin position="464"/>
        <end position="507"/>
    </location>
</feature>
<feature type="compositionally biased region" description="Pro residues" evidence="1">
    <location>
        <begin position="343"/>
        <end position="370"/>
    </location>
</feature>
<evidence type="ECO:0000259" key="2">
    <source>
        <dbReference type="PROSITE" id="PS50030"/>
    </source>
</evidence>
<evidence type="ECO:0000256" key="1">
    <source>
        <dbReference type="SAM" id="MobiDB-lite"/>
    </source>
</evidence>
<dbReference type="OrthoDB" id="524326at2759"/>
<feature type="compositionally biased region" description="Low complexity" evidence="1">
    <location>
        <begin position="260"/>
        <end position="278"/>
    </location>
</feature>
<evidence type="ECO:0000313" key="4">
    <source>
        <dbReference type="Proteomes" id="UP001150925"/>
    </source>
</evidence>
<feature type="compositionally biased region" description="Pro residues" evidence="1">
    <location>
        <begin position="424"/>
        <end position="437"/>
    </location>
</feature>
<dbReference type="PROSITE" id="PS50030">
    <property type="entry name" value="UBA"/>
    <property type="match status" value="1"/>
</dbReference>
<organism evidence="3 4">
    <name type="scientific">Dispira parvispora</name>
    <dbReference type="NCBI Taxonomy" id="1520584"/>
    <lineage>
        <taxon>Eukaryota</taxon>
        <taxon>Fungi</taxon>
        <taxon>Fungi incertae sedis</taxon>
        <taxon>Zoopagomycota</taxon>
        <taxon>Kickxellomycotina</taxon>
        <taxon>Dimargaritomycetes</taxon>
        <taxon>Dimargaritales</taxon>
        <taxon>Dimargaritaceae</taxon>
        <taxon>Dispira</taxon>
    </lineage>
</organism>
<feature type="region of interest" description="Disordered" evidence="1">
    <location>
        <begin position="246"/>
        <end position="375"/>
    </location>
</feature>
<evidence type="ECO:0000313" key="3">
    <source>
        <dbReference type="EMBL" id="KAJ1970091.1"/>
    </source>
</evidence>
<accession>A0A9W8AWH6</accession>
<keyword evidence="4" id="KW-1185">Reference proteome</keyword>
<name>A0A9W8AWH6_9FUNG</name>
<dbReference type="AlphaFoldDB" id="A0A9W8AWH6"/>
<sequence>MRAAHISSIYRAIADVPFGVTLDFELPRTVSLPFDYIMDTTSVSAIPKYDFSLERKILDQIEERRTREQLQALTVAEQKRLTEEKLQALRAVSAHGLNSSGNLPKSAALGTASVTQRPISTSLTSAAMGPTERPGSVPPSASVAPMVAHDKSTSHLPAPQSQGDLSPPTSFSEVNNRPSSHIGNFASLVANSGNIHPGSPAPGGYPPSGSSLPTHHPRPPVATSAPLSSPGSASVAAVVSTASAMMPSSPQLYPPTTTTGASSISAYPAPYPPHSAGGPPAPHHHYSSSLHATPLASEPVRPTSNDYPTPHRPTSASPHLSYRPALPAKPADWRPGNQAPGSDPMPPPPSTSVAPPPPSAGGSQPPPLPPKSFKLSDYDYIQSAHANTLLPPASSTQQSPLDALPVPHTGTSTHGEGPSSAHPNPYPPTNQGPPPPTTTASTAMPYPADYMGLSHNPISPYHDDNDPNTVQQVRDLVDMGFSRTQAVHALEMFDYDLAKATNYLLDHP</sequence>
<dbReference type="Gene3D" id="1.10.8.10">
    <property type="entry name" value="DNA helicase RuvA subunit, C-terminal domain"/>
    <property type="match status" value="1"/>
</dbReference>
<feature type="compositionally biased region" description="Low complexity" evidence="1">
    <location>
        <begin position="222"/>
        <end position="231"/>
    </location>
</feature>
<dbReference type="Proteomes" id="UP001150925">
    <property type="component" value="Unassembled WGS sequence"/>
</dbReference>
<dbReference type="InterPro" id="IPR015940">
    <property type="entry name" value="UBA"/>
</dbReference>
<reference evidence="3" key="1">
    <citation type="submission" date="2022-07" db="EMBL/GenBank/DDBJ databases">
        <title>Phylogenomic reconstructions and comparative analyses of Kickxellomycotina fungi.</title>
        <authorList>
            <person name="Reynolds N.K."/>
            <person name="Stajich J.E."/>
            <person name="Barry K."/>
            <person name="Grigoriev I.V."/>
            <person name="Crous P."/>
            <person name="Smith M.E."/>
        </authorList>
    </citation>
    <scope>NUCLEOTIDE SEQUENCE</scope>
    <source>
        <strain evidence="3">RSA 1196</strain>
    </source>
</reference>
<comment type="caution">
    <text evidence="3">The sequence shown here is derived from an EMBL/GenBank/DDBJ whole genome shotgun (WGS) entry which is preliminary data.</text>
</comment>
<feature type="region of interest" description="Disordered" evidence="1">
    <location>
        <begin position="390"/>
        <end position="451"/>
    </location>
</feature>
<feature type="region of interest" description="Disordered" evidence="1">
    <location>
        <begin position="123"/>
        <end position="231"/>
    </location>
</feature>
<protein>
    <recommendedName>
        <fullName evidence="2">UBA domain-containing protein</fullName>
    </recommendedName>
</protein>
<dbReference type="SMART" id="SM00165">
    <property type="entry name" value="UBA"/>
    <property type="match status" value="1"/>
</dbReference>
<proteinExistence type="predicted"/>
<feature type="compositionally biased region" description="Low complexity" evidence="1">
    <location>
        <begin position="138"/>
        <end position="147"/>
    </location>
</feature>
<dbReference type="EMBL" id="JANBPY010000006">
    <property type="protein sequence ID" value="KAJ1970091.1"/>
    <property type="molecule type" value="Genomic_DNA"/>
</dbReference>
<dbReference type="InterPro" id="IPR009060">
    <property type="entry name" value="UBA-like_sf"/>
</dbReference>
<gene>
    <name evidence="3" type="ORF">IWQ62_000197</name>
</gene>
<feature type="compositionally biased region" description="Polar residues" evidence="1">
    <location>
        <begin position="302"/>
        <end position="318"/>
    </location>
</feature>
<dbReference type="SUPFAM" id="SSF46934">
    <property type="entry name" value="UBA-like"/>
    <property type="match status" value="1"/>
</dbReference>
<dbReference type="Pfam" id="PF00627">
    <property type="entry name" value="UBA"/>
    <property type="match status" value="1"/>
</dbReference>
<feature type="compositionally biased region" description="Polar residues" evidence="1">
    <location>
        <begin position="159"/>
        <end position="182"/>
    </location>
</feature>